<comment type="caution">
    <text evidence="1">The sequence shown here is derived from an EMBL/GenBank/DDBJ whole genome shotgun (WGS) entry which is preliminary data.</text>
</comment>
<dbReference type="Pfam" id="PF02515">
    <property type="entry name" value="CoA_transf_3"/>
    <property type="match status" value="2"/>
</dbReference>
<dbReference type="InterPro" id="IPR044855">
    <property type="entry name" value="CoA-Trfase_III_dom3_sf"/>
</dbReference>
<dbReference type="Gene3D" id="3.40.50.10540">
    <property type="entry name" value="Crotonobetainyl-coa:carnitine coa-transferase, domain 1"/>
    <property type="match status" value="3"/>
</dbReference>
<name>A0A368EJ56_9PROT</name>
<keyword evidence="1" id="KW-0808">Transferase</keyword>
<evidence type="ECO:0000313" key="2">
    <source>
        <dbReference type="Proteomes" id="UP000252289"/>
    </source>
</evidence>
<dbReference type="SUPFAM" id="SSF89796">
    <property type="entry name" value="CoA-transferase family III (CaiB/BaiF)"/>
    <property type="match status" value="2"/>
</dbReference>
<dbReference type="EMBL" id="QOQK01000014">
    <property type="protein sequence ID" value="RCL84420.1"/>
    <property type="molecule type" value="Genomic_DNA"/>
</dbReference>
<proteinExistence type="predicted"/>
<dbReference type="InterPro" id="IPR003673">
    <property type="entry name" value="CoA-Trfase_fam_III"/>
</dbReference>
<dbReference type="InterPro" id="IPR023606">
    <property type="entry name" value="CoA-Trfase_III_dom_1_sf"/>
</dbReference>
<dbReference type="AlphaFoldDB" id="A0A368EJ56"/>
<sequence length="807" mass="88209">MSGVLEGLKVLDLSWGVAGPMTGMLLCDHGADVTRIERPEGDPFEGLLGYKVWHRGKKNAVLNLKDDADLDLFYKLAADADVVIESFRPGVTTRLKIDYATLAATNPKLIYCSITGYGDDTEDKDKPGYDGLVAARVGLQYEQRGWPEGSVYHIKGMPDVFEDLEIDNDWVQGPNREGPLHVSSPWPSLGAFFSATTGISAALFAREQTGNGQQVKTSLLQGAMACMSGVWQRMDEPDAEGFNTWIMCSKSPKGHFKTSDGRWIHNWVPNPRFILESSKGDKLDANPDLTVQNDPDRFGIGPEELLVMSHYHPILADAMSKFPCDEWVEAAATAGVTMQECRSIEDSLTDPLLIDDGCVTTVDDPELGPINQVGITYRLENSPGKVKGPTRATGSDTDAVKDYAATLASPQVIEKNIVNGDPPLKGIRVLDLGLAIAGPFGCQLLADMGAEVIKINTLWDSFWHRTHIAYMANRGKRSIALMLKHPKGMEVLKKLIASCDVVQHNMRYAAVERLGLDYDTLKKEFPELIYCHTRGFEKGPRMGLPGNDQTGACLSGIQYSDGAVHAGGHPLWSLTSLGDTGNGFLSAIAICQALYERKKTGKGQFVDTSIINAALLNTSYAVAKPDGSAIDRPLLDLNQTGFSVYHRIYKTTDEWIMVTAINDAHKSALDGIIGAGADAATAEEVFAGKSSDEWLKILADSGVPAELSDRKYSLDFFDNPDFKKRGWTAEYNDRFVGKLEQIGLTYDLSDTPARIPSSPLIVGDNSESLLQELGYSEEEIDVMVNETAVLCDPPREGQSELESPWKI</sequence>
<dbReference type="GO" id="GO:0016740">
    <property type="term" value="F:transferase activity"/>
    <property type="evidence" value="ECO:0007669"/>
    <property type="project" value="UniProtKB-KW"/>
</dbReference>
<dbReference type="Gene3D" id="3.30.1540.10">
    <property type="entry name" value="formyl-coa transferase, domain 3"/>
    <property type="match status" value="1"/>
</dbReference>
<reference evidence="1 2" key="1">
    <citation type="journal article" date="2018" name="Microbiome">
        <title>Fine metagenomic profile of the Mediterranean stratified and mixed water columns revealed by assembly and recruitment.</title>
        <authorList>
            <person name="Haro-Moreno J.M."/>
            <person name="Lopez-Perez M."/>
            <person name="De La Torre J.R."/>
            <person name="Picazo A."/>
            <person name="Camacho A."/>
            <person name="Rodriguez-Valera F."/>
        </authorList>
    </citation>
    <scope>NUCLEOTIDE SEQUENCE [LARGE SCALE GENOMIC DNA]</scope>
    <source>
        <strain evidence="1">MED-G50</strain>
    </source>
</reference>
<dbReference type="InterPro" id="IPR050509">
    <property type="entry name" value="CoA-transferase_III"/>
</dbReference>
<accession>A0A368EJ56</accession>
<organism evidence="1 2">
    <name type="scientific">PS1 clade bacterium</name>
    <dbReference type="NCBI Taxonomy" id="2175152"/>
    <lineage>
        <taxon>Bacteria</taxon>
        <taxon>Pseudomonadati</taxon>
        <taxon>Pseudomonadota</taxon>
        <taxon>Alphaproteobacteria</taxon>
        <taxon>PS1 clade</taxon>
    </lineage>
</organism>
<evidence type="ECO:0000313" key="1">
    <source>
        <dbReference type="EMBL" id="RCL84420.1"/>
    </source>
</evidence>
<dbReference type="Proteomes" id="UP000252289">
    <property type="component" value="Unassembled WGS sequence"/>
</dbReference>
<protein>
    <submittedName>
        <fullName evidence="1">CoA transferase</fullName>
    </submittedName>
</protein>
<dbReference type="PANTHER" id="PTHR48228">
    <property type="entry name" value="SUCCINYL-COA--D-CITRAMALATE COA-TRANSFERASE"/>
    <property type="match status" value="1"/>
</dbReference>
<gene>
    <name evidence="1" type="ORF">DBW64_03685</name>
</gene>
<dbReference type="PANTHER" id="PTHR48228:SF5">
    <property type="entry name" value="ALPHA-METHYLACYL-COA RACEMASE"/>
    <property type="match status" value="1"/>
</dbReference>